<reference evidence="2" key="1">
    <citation type="submission" date="2020-02" db="EMBL/GenBank/DDBJ databases">
        <authorList>
            <person name="Meier V. D."/>
        </authorList>
    </citation>
    <scope>NUCLEOTIDE SEQUENCE</scope>
    <source>
        <strain evidence="2">AVDCRST_MAG82</strain>
    </source>
</reference>
<evidence type="ECO:0000313" key="2">
    <source>
        <dbReference type="EMBL" id="CAA9431311.1"/>
    </source>
</evidence>
<gene>
    <name evidence="2" type="ORF">AVDCRST_MAG82-2133</name>
</gene>
<organism evidence="2">
    <name type="scientific">uncultured Rubrobacteraceae bacterium</name>
    <dbReference type="NCBI Taxonomy" id="349277"/>
    <lineage>
        <taxon>Bacteria</taxon>
        <taxon>Bacillati</taxon>
        <taxon>Actinomycetota</taxon>
        <taxon>Rubrobacteria</taxon>
        <taxon>Rubrobacterales</taxon>
        <taxon>Rubrobacteraceae</taxon>
        <taxon>environmental samples</taxon>
    </lineage>
</organism>
<name>A0A6J4Q5L8_9ACTN</name>
<proteinExistence type="predicted"/>
<accession>A0A6J4Q5L8</accession>
<sequence length="59" mass="5904">MSVLLAADAASRLLGGAPVAPPRGPAAPKNADEHAGAPAGNLGPILDWCRGTRVSQTCR</sequence>
<feature type="region of interest" description="Disordered" evidence="1">
    <location>
        <begin position="14"/>
        <end position="45"/>
    </location>
</feature>
<dbReference type="EMBL" id="CADCVA010000294">
    <property type="protein sequence ID" value="CAA9431311.1"/>
    <property type="molecule type" value="Genomic_DNA"/>
</dbReference>
<evidence type="ECO:0000256" key="1">
    <source>
        <dbReference type="SAM" id="MobiDB-lite"/>
    </source>
</evidence>
<dbReference type="AlphaFoldDB" id="A0A6J4Q5L8"/>
<protein>
    <submittedName>
        <fullName evidence="2">Uncharacterized protein</fullName>
    </submittedName>
</protein>